<evidence type="ECO:0000313" key="2">
    <source>
        <dbReference type="EMBL" id="GBC99490.1"/>
    </source>
</evidence>
<protein>
    <submittedName>
        <fullName evidence="2">Uncharacterized protein</fullName>
    </submittedName>
</protein>
<evidence type="ECO:0000313" key="3">
    <source>
        <dbReference type="Proteomes" id="UP000236173"/>
    </source>
</evidence>
<sequence>MKRRFVSGVGLVLALVLAVSVLGCRHGSKSSKTSQTPTTVQPRKG</sequence>
<name>A0A2H5XE83_9BACT</name>
<dbReference type="EMBL" id="BEHT01000029">
    <property type="protein sequence ID" value="GBC99490.1"/>
    <property type="molecule type" value="Genomic_DNA"/>
</dbReference>
<proteinExistence type="predicted"/>
<gene>
    <name evidence="2" type="ORF">HRbin17_02015</name>
</gene>
<accession>A0A2H5XE83</accession>
<evidence type="ECO:0000256" key="1">
    <source>
        <dbReference type="SAM" id="MobiDB-lite"/>
    </source>
</evidence>
<reference evidence="3" key="1">
    <citation type="submission" date="2017-09" db="EMBL/GenBank/DDBJ databases">
        <title>Metaegenomics of thermophilic ammonia-oxidizing enrichment culture.</title>
        <authorList>
            <person name="Kato S."/>
            <person name="Suzuki K."/>
        </authorList>
    </citation>
    <scope>NUCLEOTIDE SEQUENCE [LARGE SCALE GENOMIC DNA]</scope>
</reference>
<feature type="compositionally biased region" description="Low complexity" evidence="1">
    <location>
        <begin position="30"/>
        <end position="45"/>
    </location>
</feature>
<feature type="region of interest" description="Disordered" evidence="1">
    <location>
        <begin position="25"/>
        <end position="45"/>
    </location>
</feature>
<organism evidence="2 3">
    <name type="scientific">Candidatus Fervidibacter japonicus</name>
    <dbReference type="NCBI Taxonomy" id="2035412"/>
    <lineage>
        <taxon>Bacteria</taxon>
        <taxon>Candidatus Fervidibacterota</taxon>
        <taxon>Candidatus Fervidibacter</taxon>
    </lineage>
</organism>
<dbReference type="PROSITE" id="PS51257">
    <property type="entry name" value="PROKAR_LIPOPROTEIN"/>
    <property type="match status" value="1"/>
</dbReference>
<dbReference type="AlphaFoldDB" id="A0A2H5XE83"/>
<comment type="caution">
    <text evidence="2">The sequence shown here is derived from an EMBL/GenBank/DDBJ whole genome shotgun (WGS) entry which is preliminary data.</text>
</comment>
<dbReference type="Proteomes" id="UP000236173">
    <property type="component" value="Unassembled WGS sequence"/>
</dbReference>